<dbReference type="EMBL" id="AFYH01160090">
    <property type="status" value="NOT_ANNOTATED_CDS"/>
    <property type="molecule type" value="Genomic_DNA"/>
</dbReference>
<dbReference type="AlphaFoldDB" id="H2ZWF9"/>
<proteinExistence type="predicted"/>
<organism evidence="2 3">
    <name type="scientific">Latimeria chalumnae</name>
    <name type="common">Coelacanth</name>
    <dbReference type="NCBI Taxonomy" id="7897"/>
    <lineage>
        <taxon>Eukaryota</taxon>
        <taxon>Metazoa</taxon>
        <taxon>Chordata</taxon>
        <taxon>Craniata</taxon>
        <taxon>Vertebrata</taxon>
        <taxon>Euteleostomi</taxon>
        <taxon>Coelacanthiformes</taxon>
        <taxon>Coelacanthidae</taxon>
        <taxon>Latimeria</taxon>
    </lineage>
</organism>
<reference evidence="2" key="3">
    <citation type="submission" date="2025-09" db="UniProtKB">
        <authorList>
            <consortium name="Ensembl"/>
        </authorList>
    </citation>
    <scope>IDENTIFICATION</scope>
</reference>
<dbReference type="EMBL" id="AFYH01160091">
    <property type="status" value="NOT_ANNOTATED_CDS"/>
    <property type="molecule type" value="Genomic_DNA"/>
</dbReference>
<sequence>MDEDRWIEEAIEEELNKISLSQTDIDELETELEEEDLCETEPNVSEELPDSVVHCLEIVKNRVQSAEELILEDVEDNELYESFAVVPCSASDYYAKLASVYNEDVETLKKRILAEIEKEEDQDPSIHTCTSSAESNRIANNIILYSLHIGNGEVAITTEYSEEERYRQELQLWEEHLKEQEEKKMCELRAQKELRHKQKQEEEERRKLRQQQFEEEKRRLEQEKMQQQTELEDYMKKEQDAFQEEQKQHEELMLKLQLKIEEERRLFEEHVRREEKRVEELQNKAATKIQAKFREFMVRKKFTPILKERKEERLRQEELQRKMERERREKEARMKRKLEEQKQKEKEERKRQEEAERLEKEKQERRRIEYEKKKQEEKLRVEKEKQLKLEQEKQKEKERKQKEEL</sequence>
<feature type="region of interest" description="Disordered" evidence="1">
    <location>
        <begin position="313"/>
        <end position="365"/>
    </location>
</feature>
<dbReference type="Proteomes" id="UP000008672">
    <property type="component" value="Unassembled WGS sequence"/>
</dbReference>
<dbReference type="Ensembl" id="ENSLACT00000001743.1">
    <property type="protein sequence ID" value="ENSLACP00000001730.1"/>
    <property type="gene ID" value="ENSLACG00000001547.1"/>
</dbReference>
<evidence type="ECO:0000256" key="1">
    <source>
        <dbReference type="SAM" id="MobiDB-lite"/>
    </source>
</evidence>
<dbReference type="HOGENOM" id="CLU_680699_0_0_1"/>
<reference evidence="2" key="2">
    <citation type="submission" date="2025-08" db="UniProtKB">
        <authorList>
            <consortium name="Ensembl"/>
        </authorList>
    </citation>
    <scope>IDENTIFICATION</scope>
</reference>
<accession>H2ZWF9</accession>
<name>H2ZWF9_LATCH</name>
<dbReference type="EMBL" id="AFYH01160092">
    <property type="status" value="NOT_ANNOTATED_CDS"/>
    <property type="molecule type" value="Genomic_DNA"/>
</dbReference>
<reference evidence="3" key="1">
    <citation type="submission" date="2011-08" db="EMBL/GenBank/DDBJ databases">
        <title>The draft genome of Latimeria chalumnae.</title>
        <authorList>
            <person name="Di Palma F."/>
            <person name="Alfoldi J."/>
            <person name="Johnson J."/>
            <person name="Berlin A."/>
            <person name="Gnerre S."/>
            <person name="Jaffe D."/>
            <person name="MacCallum I."/>
            <person name="Young S."/>
            <person name="Walker B.J."/>
            <person name="Lander E."/>
            <person name="Lindblad-Toh K."/>
        </authorList>
    </citation>
    <scope>NUCLEOTIDE SEQUENCE [LARGE SCALE GENOMIC DNA]</scope>
    <source>
        <strain evidence="3">Wild caught</strain>
    </source>
</reference>
<dbReference type="GeneTree" id="ENSGT00940000163898"/>
<keyword evidence="3" id="KW-1185">Reference proteome</keyword>
<evidence type="ECO:0000313" key="2">
    <source>
        <dbReference type="Ensembl" id="ENSLACP00000001730.1"/>
    </source>
</evidence>
<dbReference type="PROSITE" id="PS50096">
    <property type="entry name" value="IQ"/>
    <property type="match status" value="1"/>
</dbReference>
<evidence type="ECO:0000313" key="3">
    <source>
        <dbReference type="Proteomes" id="UP000008672"/>
    </source>
</evidence>
<dbReference type="EMBL" id="AFYH01160093">
    <property type="status" value="NOT_ANNOTATED_CDS"/>
    <property type="molecule type" value="Genomic_DNA"/>
</dbReference>
<protein>
    <submittedName>
        <fullName evidence="2">Leucine-rich repeats and IQ motif containing 1</fullName>
    </submittedName>
</protein>